<dbReference type="EMBL" id="AMZH03002312">
    <property type="protein sequence ID" value="RRT76017.1"/>
    <property type="molecule type" value="Genomic_DNA"/>
</dbReference>
<proteinExistence type="predicted"/>
<comment type="caution">
    <text evidence="1">The sequence shown here is derived from an EMBL/GenBank/DDBJ whole genome shotgun (WGS) entry which is preliminary data.</text>
</comment>
<sequence length="182" mass="20669">MGSTANGSSNPSASRAGAVVDKDVDFANYFCTYAYLYHQKEMLADRVRMDAYFNAVFQNKHHFQGKVQTFLLLHFVPCSDRPKHFFLIFFQTSLWSNLHPEQVVGAPVVMKEIDCLTATVDEIRIVNSTFSLPINIDRTRLSALAGWFDVHFRVCCLNLVFGYFILDCNGYLNLCAEYTVPG</sequence>
<evidence type="ECO:0000313" key="2">
    <source>
        <dbReference type="Proteomes" id="UP000287651"/>
    </source>
</evidence>
<dbReference type="GO" id="GO:0016274">
    <property type="term" value="F:protein-arginine N-methyltransferase activity"/>
    <property type="evidence" value="ECO:0007669"/>
    <property type="project" value="InterPro"/>
</dbReference>
<dbReference type="GO" id="GO:0005634">
    <property type="term" value="C:nucleus"/>
    <property type="evidence" value="ECO:0007669"/>
    <property type="project" value="TreeGrafter"/>
</dbReference>
<dbReference type="InterPro" id="IPR025799">
    <property type="entry name" value="Arg_MeTrfase"/>
</dbReference>
<dbReference type="Proteomes" id="UP000287651">
    <property type="component" value="Unassembled WGS sequence"/>
</dbReference>
<dbReference type="Gene3D" id="3.40.50.150">
    <property type="entry name" value="Vaccinia Virus protein VP39"/>
    <property type="match status" value="1"/>
</dbReference>
<dbReference type="GO" id="GO:0042054">
    <property type="term" value="F:histone methyltransferase activity"/>
    <property type="evidence" value="ECO:0007669"/>
    <property type="project" value="TreeGrafter"/>
</dbReference>
<accession>A0A444FA02</accession>
<dbReference type="PANTHER" id="PTHR11006:SF68">
    <property type="entry name" value="PROTEIN ARGININE N-METHYLTRANSFERASE PRMT10"/>
    <property type="match status" value="1"/>
</dbReference>
<gene>
    <name evidence="1" type="ORF">B296_00030645</name>
</gene>
<dbReference type="InterPro" id="IPR029063">
    <property type="entry name" value="SAM-dependent_MTases_sf"/>
</dbReference>
<dbReference type="AlphaFoldDB" id="A0A444FA02"/>
<evidence type="ECO:0000313" key="1">
    <source>
        <dbReference type="EMBL" id="RRT76017.1"/>
    </source>
</evidence>
<reference evidence="1 2" key="1">
    <citation type="journal article" date="2014" name="Agronomy (Basel)">
        <title>A Draft Genome Sequence for Ensete ventricosum, the Drought-Tolerant Tree Against Hunger.</title>
        <authorList>
            <person name="Harrison J."/>
            <person name="Moore K.A."/>
            <person name="Paszkiewicz K."/>
            <person name="Jones T."/>
            <person name="Grant M."/>
            <person name="Ambacheew D."/>
            <person name="Muzemil S."/>
            <person name="Studholme D.J."/>
        </authorList>
    </citation>
    <scope>NUCLEOTIDE SEQUENCE [LARGE SCALE GENOMIC DNA]</scope>
</reference>
<dbReference type="Gene3D" id="2.70.160.11">
    <property type="entry name" value="Hnrnp arginine n-methyltransferase1"/>
    <property type="match status" value="1"/>
</dbReference>
<organism evidence="1 2">
    <name type="scientific">Ensete ventricosum</name>
    <name type="common">Abyssinian banana</name>
    <name type="synonym">Musa ensete</name>
    <dbReference type="NCBI Taxonomy" id="4639"/>
    <lineage>
        <taxon>Eukaryota</taxon>
        <taxon>Viridiplantae</taxon>
        <taxon>Streptophyta</taxon>
        <taxon>Embryophyta</taxon>
        <taxon>Tracheophyta</taxon>
        <taxon>Spermatophyta</taxon>
        <taxon>Magnoliopsida</taxon>
        <taxon>Liliopsida</taxon>
        <taxon>Zingiberales</taxon>
        <taxon>Musaceae</taxon>
        <taxon>Ensete</taxon>
    </lineage>
</organism>
<protein>
    <submittedName>
        <fullName evidence="1">Uncharacterized protein</fullName>
    </submittedName>
</protein>
<dbReference type="PANTHER" id="PTHR11006">
    <property type="entry name" value="PROTEIN ARGININE N-METHYLTRANSFERASE"/>
    <property type="match status" value="1"/>
</dbReference>
<name>A0A444FA02_ENSVE</name>